<evidence type="ECO:0000313" key="2">
    <source>
        <dbReference type="EMBL" id="MBE3639981.1"/>
    </source>
</evidence>
<feature type="compositionally biased region" description="Basic residues" evidence="1">
    <location>
        <begin position="118"/>
        <end position="149"/>
    </location>
</feature>
<dbReference type="Pfam" id="PF11836">
    <property type="entry name" value="Phage_TAC_11"/>
    <property type="match status" value="1"/>
</dbReference>
<accession>A0A8J6Z1Q4</accession>
<organism evidence="2 3">
    <name type="scientific">Mangrovicoccus algicola</name>
    <dbReference type="NCBI Taxonomy" id="2771008"/>
    <lineage>
        <taxon>Bacteria</taxon>
        <taxon>Pseudomonadati</taxon>
        <taxon>Pseudomonadota</taxon>
        <taxon>Alphaproteobacteria</taxon>
        <taxon>Rhodobacterales</taxon>
        <taxon>Paracoccaceae</taxon>
        <taxon>Mangrovicoccus</taxon>
    </lineage>
</organism>
<gene>
    <name evidence="2" type="ORF">ICN82_17390</name>
</gene>
<feature type="region of interest" description="Disordered" evidence="1">
    <location>
        <begin position="111"/>
        <end position="149"/>
    </location>
</feature>
<dbReference type="EMBL" id="JACVXA010000066">
    <property type="protein sequence ID" value="MBE3639981.1"/>
    <property type="molecule type" value="Genomic_DNA"/>
</dbReference>
<dbReference type="InterPro" id="IPR021791">
    <property type="entry name" value="Phage_TAC_11"/>
</dbReference>
<sequence>MIDSITIRAVFGGQERAFALTDPVLAELERSTDTGIAAIFESLGGLNYKVGHLREIIQLALIGGGASHQEAAELWTAHGTGRPIFELVALCQVIMAARWYGTDDQELAAWAAPQPDARHRRRNRRNRSRSLFRVPRPPRQRHPGPCRSG</sequence>
<evidence type="ECO:0000313" key="3">
    <source>
        <dbReference type="Proteomes" id="UP000609121"/>
    </source>
</evidence>
<dbReference type="RefSeq" id="WP_193185330.1">
    <property type="nucleotide sequence ID" value="NZ_JACVXA010000066.1"/>
</dbReference>
<protein>
    <submittedName>
        <fullName evidence="2">Gene transfer agent family protein</fullName>
    </submittedName>
</protein>
<comment type="caution">
    <text evidence="2">The sequence shown here is derived from an EMBL/GenBank/DDBJ whole genome shotgun (WGS) entry which is preliminary data.</text>
</comment>
<proteinExistence type="predicted"/>
<dbReference type="Proteomes" id="UP000609121">
    <property type="component" value="Unassembled WGS sequence"/>
</dbReference>
<name>A0A8J6Z1Q4_9RHOB</name>
<dbReference type="AlphaFoldDB" id="A0A8J6Z1Q4"/>
<keyword evidence="3" id="KW-1185">Reference proteome</keyword>
<reference evidence="2" key="1">
    <citation type="submission" date="2020-09" db="EMBL/GenBank/DDBJ databases">
        <title>A novel bacterium of genus Mangrovicoccus, isolated from South China Sea.</title>
        <authorList>
            <person name="Huang H."/>
            <person name="Mo K."/>
            <person name="Hu Y."/>
        </authorList>
    </citation>
    <scope>NUCLEOTIDE SEQUENCE</scope>
    <source>
        <strain evidence="2">HB182678</strain>
    </source>
</reference>
<evidence type="ECO:0000256" key="1">
    <source>
        <dbReference type="SAM" id="MobiDB-lite"/>
    </source>
</evidence>